<evidence type="ECO:0000256" key="6">
    <source>
        <dbReference type="ARBA" id="ARBA00023242"/>
    </source>
</evidence>
<comment type="subcellular location">
    <subcellularLocation>
        <location evidence="1">Nucleus</location>
    </subcellularLocation>
</comment>
<dbReference type="Proteomes" id="UP001153709">
    <property type="component" value="Chromosome 3"/>
</dbReference>
<evidence type="ECO:0000313" key="11">
    <source>
        <dbReference type="Proteomes" id="UP001153709"/>
    </source>
</evidence>
<feature type="region of interest" description="Disordered" evidence="8">
    <location>
        <begin position="257"/>
        <end position="290"/>
    </location>
</feature>
<comment type="similarity">
    <text evidence="2 7">Belongs to the HSF family.</text>
</comment>
<dbReference type="PANTHER" id="PTHR10015:SF427">
    <property type="entry name" value="HEAT SHOCK FACTOR PROTEIN"/>
    <property type="match status" value="1"/>
</dbReference>
<evidence type="ECO:0000256" key="5">
    <source>
        <dbReference type="ARBA" id="ARBA00023163"/>
    </source>
</evidence>
<evidence type="ECO:0000256" key="8">
    <source>
        <dbReference type="SAM" id="MobiDB-lite"/>
    </source>
</evidence>
<evidence type="ECO:0000313" key="10">
    <source>
        <dbReference type="EMBL" id="CAG9831024.1"/>
    </source>
</evidence>
<evidence type="ECO:0000256" key="3">
    <source>
        <dbReference type="ARBA" id="ARBA00023015"/>
    </source>
</evidence>
<keyword evidence="5" id="KW-0804">Transcription</keyword>
<dbReference type="PROSITE" id="PS00434">
    <property type="entry name" value="HSF_DOMAIN"/>
    <property type="match status" value="1"/>
</dbReference>
<evidence type="ECO:0000256" key="2">
    <source>
        <dbReference type="ARBA" id="ARBA00006403"/>
    </source>
</evidence>
<dbReference type="GO" id="GO:0005634">
    <property type="term" value="C:nucleus"/>
    <property type="evidence" value="ECO:0007669"/>
    <property type="project" value="UniProtKB-SubCell"/>
</dbReference>
<evidence type="ECO:0000256" key="7">
    <source>
        <dbReference type="RuleBase" id="RU004020"/>
    </source>
</evidence>
<evidence type="ECO:0000256" key="1">
    <source>
        <dbReference type="ARBA" id="ARBA00004123"/>
    </source>
</evidence>
<organism evidence="10 11">
    <name type="scientific">Diabrotica balteata</name>
    <name type="common">Banded cucumber beetle</name>
    <dbReference type="NCBI Taxonomy" id="107213"/>
    <lineage>
        <taxon>Eukaryota</taxon>
        <taxon>Metazoa</taxon>
        <taxon>Ecdysozoa</taxon>
        <taxon>Arthropoda</taxon>
        <taxon>Hexapoda</taxon>
        <taxon>Insecta</taxon>
        <taxon>Pterygota</taxon>
        <taxon>Neoptera</taxon>
        <taxon>Endopterygota</taxon>
        <taxon>Coleoptera</taxon>
        <taxon>Polyphaga</taxon>
        <taxon>Cucujiformia</taxon>
        <taxon>Chrysomeloidea</taxon>
        <taxon>Chrysomelidae</taxon>
        <taxon>Galerucinae</taxon>
        <taxon>Diabroticina</taxon>
        <taxon>Diabroticites</taxon>
        <taxon>Diabrotica</taxon>
    </lineage>
</organism>
<dbReference type="FunFam" id="1.10.10.10:FF:000027">
    <property type="entry name" value="Heat shock transcription factor 1"/>
    <property type="match status" value="1"/>
</dbReference>
<dbReference type="PRINTS" id="PR00056">
    <property type="entry name" value="HSFDOMAIN"/>
</dbReference>
<name>A0A9N9SST1_DIABA</name>
<dbReference type="InterPro" id="IPR036390">
    <property type="entry name" value="WH_DNA-bd_sf"/>
</dbReference>
<dbReference type="Gene3D" id="1.10.10.10">
    <property type="entry name" value="Winged helix-like DNA-binding domain superfamily/Winged helix DNA-binding domain"/>
    <property type="match status" value="1"/>
</dbReference>
<feature type="domain" description="HSF-type DNA-binding" evidence="9">
    <location>
        <begin position="59"/>
        <end position="83"/>
    </location>
</feature>
<evidence type="ECO:0000256" key="4">
    <source>
        <dbReference type="ARBA" id="ARBA00023125"/>
    </source>
</evidence>
<accession>A0A9N9SST1</accession>
<keyword evidence="4" id="KW-0238">DNA-binding</keyword>
<reference evidence="10" key="1">
    <citation type="submission" date="2022-01" db="EMBL/GenBank/DDBJ databases">
        <authorList>
            <person name="King R."/>
        </authorList>
    </citation>
    <scope>NUCLEOTIDE SEQUENCE</scope>
</reference>
<dbReference type="SMART" id="SM00415">
    <property type="entry name" value="HSF"/>
    <property type="match status" value="1"/>
</dbReference>
<keyword evidence="3" id="KW-0805">Transcription regulation</keyword>
<sequence length="710" mass="80326">MDEPIKYEEQAQVASSIPLFIKKLWKMVNDVDSDNIISWNVEGDSFIIHDQLQFIIKLLPHYFKHNNMASFVRQLNFYNFHKVQNVNNEVQFAHECFIKDMPEVLSYIRRKNPVVKQKSVPNFKEQEVQGLLKDVKSLKGKHSLVDKELAMLKQENLALWTELNSLRVKYTKQSTIINMLIHFLITYIHSHQTAFTKQNIDASSNTLNRNNIKVGPQLLEIGYKNPKKSPAQNPYTVLQPGTSDSVTYSLELPETCGPEVKRQRRSPKGLDDLMMQSQPGFPGMSSLKKPQRSGITYSIKLPSQAEKLIQPDIPRSLLDILKQNEQLCEDENDEITNLQAAENLIHLKEEPDDLQDDMMTDDESDIDKYYTVSYPSEKSVKEVIPEEQIAAESPYDGPLIESPQESVVDQGTQVFSPSDIPVIISQEVPIKTPSGKANLTISYPNSQNLNQNSNKKKIKVFDHVFIPNKPKTLLKGTSKLKSTVTAPNTGKILPSKVVTSKLSRRLSSQSNDIEAAEGTLLEILKENEKLTKDNIKNPTRANYKRSNLEKLINSDANMGNSFNDYFITDTGATELLGSETHSKIQPVSESPKKLQRTISGAANTSSATDTNTNFKILESPKEHFSNYVSNTQEEIDMLQDILNNLTSNDLSGILANQPGQLSEEDISAINEEIEHEKAVDDMPVEELDDDNRDEDVDKYFKTHFLDLDNV</sequence>
<gene>
    <name evidence="10" type="ORF">DIABBA_LOCUS4662</name>
</gene>
<dbReference type="InterPro" id="IPR036388">
    <property type="entry name" value="WH-like_DNA-bd_sf"/>
</dbReference>
<evidence type="ECO:0000259" key="9">
    <source>
        <dbReference type="PROSITE" id="PS00434"/>
    </source>
</evidence>
<dbReference type="GO" id="GO:0003700">
    <property type="term" value="F:DNA-binding transcription factor activity"/>
    <property type="evidence" value="ECO:0007669"/>
    <property type="project" value="InterPro"/>
</dbReference>
<keyword evidence="6" id="KW-0539">Nucleus</keyword>
<keyword evidence="11" id="KW-1185">Reference proteome</keyword>
<dbReference type="SUPFAM" id="SSF46785">
    <property type="entry name" value="Winged helix' DNA-binding domain"/>
    <property type="match status" value="1"/>
</dbReference>
<dbReference type="AlphaFoldDB" id="A0A9N9SST1"/>
<dbReference type="InterPro" id="IPR000232">
    <property type="entry name" value="HSF_DNA-bd"/>
</dbReference>
<dbReference type="Pfam" id="PF00447">
    <property type="entry name" value="HSF_DNA-bind"/>
    <property type="match status" value="1"/>
</dbReference>
<proteinExistence type="inferred from homology"/>
<dbReference type="GO" id="GO:0043565">
    <property type="term" value="F:sequence-specific DNA binding"/>
    <property type="evidence" value="ECO:0007669"/>
    <property type="project" value="InterPro"/>
</dbReference>
<dbReference type="PANTHER" id="PTHR10015">
    <property type="entry name" value="HEAT SHOCK TRANSCRIPTION FACTOR"/>
    <property type="match status" value="1"/>
</dbReference>
<protein>
    <recommendedName>
        <fullName evidence="9">HSF-type DNA-binding domain-containing protein</fullName>
    </recommendedName>
</protein>
<dbReference type="EMBL" id="OU898278">
    <property type="protein sequence ID" value="CAG9831024.1"/>
    <property type="molecule type" value="Genomic_DNA"/>
</dbReference>
<dbReference type="OrthoDB" id="60033at2759"/>